<sequence>MQCVKFTPNELDAIKPLEQWDSSYKVEGQTSEGAVPFCNAASLSHKEEMGLSPSILKHLPKSRGGITAEGFKPHPPFFQILILENGIPGSRLTQVMGRTQGELSSNVAPGKKDEEWVG</sequence>
<feature type="region of interest" description="Disordered" evidence="1">
    <location>
        <begin position="98"/>
        <end position="118"/>
    </location>
</feature>
<evidence type="ECO:0000313" key="2">
    <source>
        <dbReference type="EMBL" id="KAK2104570.1"/>
    </source>
</evidence>
<proteinExistence type="predicted"/>
<evidence type="ECO:0000313" key="3">
    <source>
        <dbReference type="Proteomes" id="UP001266305"/>
    </source>
</evidence>
<dbReference type="Proteomes" id="UP001266305">
    <property type="component" value="Unassembled WGS sequence"/>
</dbReference>
<comment type="caution">
    <text evidence="2">The sequence shown here is derived from an EMBL/GenBank/DDBJ whole genome shotgun (WGS) entry which is preliminary data.</text>
</comment>
<reference evidence="2 3" key="1">
    <citation type="submission" date="2023-05" db="EMBL/GenBank/DDBJ databases">
        <title>B98-5 Cell Line De Novo Hybrid Assembly: An Optical Mapping Approach.</title>
        <authorList>
            <person name="Kananen K."/>
            <person name="Auerbach J.A."/>
            <person name="Kautto E."/>
            <person name="Blachly J.S."/>
        </authorList>
    </citation>
    <scope>NUCLEOTIDE SEQUENCE [LARGE SCALE GENOMIC DNA]</scope>
    <source>
        <strain evidence="2">B95-8</strain>
        <tissue evidence="2">Cell line</tissue>
    </source>
</reference>
<evidence type="ECO:0000256" key="1">
    <source>
        <dbReference type="SAM" id="MobiDB-lite"/>
    </source>
</evidence>
<keyword evidence="3" id="KW-1185">Reference proteome</keyword>
<accession>A0ABQ9V5H3</accession>
<protein>
    <submittedName>
        <fullName evidence="2">Uncharacterized protein</fullName>
    </submittedName>
</protein>
<gene>
    <name evidence="2" type="ORF">P7K49_018426</name>
</gene>
<name>A0ABQ9V5H3_SAGOE</name>
<feature type="compositionally biased region" description="Polar residues" evidence="1">
    <location>
        <begin position="98"/>
        <end position="107"/>
    </location>
</feature>
<dbReference type="EMBL" id="JASSZA010000008">
    <property type="protein sequence ID" value="KAK2104570.1"/>
    <property type="molecule type" value="Genomic_DNA"/>
</dbReference>
<organism evidence="2 3">
    <name type="scientific">Saguinus oedipus</name>
    <name type="common">Cotton-top tamarin</name>
    <name type="synonym">Oedipomidas oedipus</name>
    <dbReference type="NCBI Taxonomy" id="9490"/>
    <lineage>
        <taxon>Eukaryota</taxon>
        <taxon>Metazoa</taxon>
        <taxon>Chordata</taxon>
        <taxon>Craniata</taxon>
        <taxon>Vertebrata</taxon>
        <taxon>Euteleostomi</taxon>
        <taxon>Mammalia</taxon>
        <taxon>Eutheria</taxon>
        <taxon>Euarchontoglires</taxon>
        <taxon>Primates</taxon>
        <taxon>Haplorrhini</taxon>
        <taxon>Platyrrhini</taxon>
        <taxon>Cebidae</taxon>
        <taxon>Callitrichinae</taxon>
        <taxon>Saguinus</taxon>
    </lineage>
</organism>